<dbReference type="InterPro" id="IPR000873">
    <property type="entry name" value="AMP-dep_synth/lig_dom"/>
</dbReference>
<gene>
    <name evidence="3" type="ORF">ACFPQ9_43630</name>
</gene>
<keyword evidence="4" id="KW-1185">Reference proteome</keyword>
<sequence>MTADSLGTEQLSIPAALRRSARRGGSLTVLDRAMRPTRLTLTELDDISTGAAARLHHAGVRPGDRVCVLAPTSLELLLNLFGIWRLGAVPVVLPHERPDDTAAAGGLLAHRIVTSGARLVLTDRAPRLSKRVPSGCRVLGLETMLSGPQAPEPPVPDGFALGLLQFTSGTTGSSKAVPVRQGQLVGNVSACMTSLGMRPGHTYVSWLPFYHDMGIVSVVGLLVQGVHTVVMPTENFLSRPSSWLETVTAHRAEIIAAPNSAYRLAVRAQQLRPAALDLSRLRVAINGAEPVTAGTVEETVRVLGKSGMPTEALCPTYGMAETTLVVTAASATAPVHVLEPDRAPRQSGDHELPARPLVSCGRPLPGTSVTVHGPGGERLHDGQVGEVRVTGPGVTGGYWTGPDAPLDGMGRLAGGQMNTGDLGFLHEGELYICGRSKDLIIVGGRNLYPEDYEIAAEAVPGVRGGNVIAFSLPDQERMVVVAEGTGGAASQDRLAHDLFDRLRSAAQHAPAEVVLVRPATLPKTSSGKKRRGTCRDRYLAGELDVVATAR</sequence>
<evidence type="ECO:0000313" key="3">
    <source>
        <dbReference type="EMBL" id="MFC5220714.1"/>
    </source>
</evidence>
<name>A0ABW0CXQ2_STRCD</name>
<accession>A0ABW0CXQ2</accession>
<dbReference type="PROSITE" id="PS00455">
    <property type="entry name" value="AMP_BINDING"/>
    <property type="match status" value="1"/>
</dbReference>
<dbReference type="Proteomes" id="UP001596263">
    <property type="component" value="Unassembled WGS sequence"/>
</dbReference>
<dbReference type="Gene3D" id="3.30.300.30">
    <property type="match status" value="1"/>
</dbReference>
<dbReference type="PANTHER" id="PTHR22754">
    <property type="entry name" value="DISCO-INTERACTING PROTEIN 2 DIP2 -RELATED"/>
    <property type="match status" value="1"/>
</dbReference>
<dbReference type="SUPFAM" id="SSF56801">
    <property type="entry name" value="Acetyl-CoA synthetase-like"/>
    <property type="match status" value="1"/>
</dbReference>
<dbReference type="Pfam" id="PF00501">
    <property type="entry name" value="AMP-binding"/>
    <property type="match status" value="1"/>
</dbReference>
<dbReference type="PANTHER" id="PTHR22754:SF32">
    <property type="entry name" value="DISCO-INTERACTING PROTEIN 2"/>
    <property type="match status" value="1"/>
</dbReference>
<dbReference type="InterPro" id="IPR045851">
    <property type="entry name" value="AMP-bd_C_sf"/>
</dbReference>
<proteinExistence type="inferred from homology"/>
<protein>
    <submittedName>
        <fullName evidence="3">AMP-binding protein</fullName>
    </submittedName>
</protein>
<dbReference type="InterPro" id="IPR042099">
    <property type="entry name" value="ANL_N_sf"/>
</dbReference>
<dbReference type="RefSeq" id="WP_380865861.1">
    <property type="nucleotide sequence ID" value="NZ_JBHSKM010000053.1"/>
</dbReference>
<reference evidence="4" key="1">
    <citation type="journal article" date="2019" name="Int. J. Syst. Evol. Microbiol.">
        <title>The Global Catalogue of Microorganisms (GCM) 10K type strain sequencing project: providing services to taxonomists for standard genome sequencing and annotation.</title>
        <authorList>
            <consortium name="The Broad Institute Genomics Platform"/>
            <consortium name="The Broad Institute Genome Sequencing Center for Infectious Disease"/>
            <person name="Wu L."/>
            <person name="Ma J."/>
        </authorList>
    </citation>
    <scope>NUCLEOTIDE SEQUENCE [LARGE SCALE GENOMIC DNA]</scope>
    <source>
        <strain evidence="4">KCTC 42586</strain>
    </source>
</reference>
<organism evidence="3 4">
    <name type="scientific">Streptomyces coerulescens</name>
    <dbReference type="NCBI Taxonomy" id="29304"/>
    <lineage>
        <taxon>Bacteria</taxon>
        <taxon>Bacillati</taxon>
        <taxon>Actinomycetota</taxon>
        <taxon>Actinomycetes</taxon>
        <taxon>Kitasatosporales</taxon>
        <taxon>Streptomycetaceae</taxon>
        <taxon>Streptomyces</taxon>
    </lineage>
</organism>
<dbReference type="InterPro" id="IPR020845">
    <property type="entry name" value="AMP-binding_CS"/>
</dbReference>
<dbReference type="EMBL" id="JBHSKM010000053">
    <property type="protein sequence ID" value="MFC5220714.1"/>
    <property type="molecule type" value="Genomic_DNA"/>
</dbReference>
<evidence type="ECO:0000313" key="4">
    <source>
        <dbReference type="Proteomes" id="UP001596263"/>
    </source>
</evidence>
<comment type="similarity">
    <text evidence="1">Belongs to the ATP-dependent AMP-binding enzyme family.</text>
</comment>
<evidence type="ECO:0000256" key="1">
    <source>
        <dbReference type="ARBA" id="ARBA00006432"/>
    </source>
</evidence>
<evidence type="ECO:0000259" key="2">
    <source>
        <dbReference type="Pfam" id="PF00501"/>
    </source>
</evidence>
<comment type="caution">
    <text evidence="3">The sequence shown here is derived from an EMBL/GenBank/DDBJ whole genome shotgun (WGS) entry which is preliminary data.</text>
</comment>
<dbReference type="Gene3D" id="3.40.50.12780">
    <property type="entry name" value="N-terminal domain of ligase-like"/>
    <property type="match status" value="1"/>
</dbReference>
<feature type="domain" description="AMP-dependent synthetase/ligase" evidence="2">
    <location>
        <begin position="18"/>
        <end position="399"/>
    </location>
</feature>